<comment type="similarity">
    <text evidence="2">Belongs to the DNA polymerase epsilon subunit B family.</text>
</comment>
<name>A0A1J4MEC8_9CRYT</name>
<proteinExistence type="inferred from homology"/>
<keyword evidence="9" id="KW-1185">Reference proteome</keyword>
<dbReference type="InterPro" id="IPR016266">
    <property type="entry name" value="POLE2"/>
</dbReference>
<reference evidence="8 9" key="1">
    <citation type="submission" date="2016-10" db="EMBL/GenBank/DDBJ databases">
        <title>Reductive evolution of mitochondrial metabolism and differential evolution of invasion-related proteins in Cryptosporidium.</title>
        <authorList>
            <person name="Liu S."/>
            <person name="Roellig D.M."/>
            <person name="Guo Y."/>
            <person name="Li N."/>
            <person name="Frace M.A."/>
            <person name="Tang K."/>
            <person name="Zhang L."/>
            <person name="Feng Y."/>
            <person name="Xiao L."/>
        </authorList>
    </citation>
    <scope>NUCLEOTIDE SEQUENCE [LARGE SCALE GENOMIC DNA]</scope>
    <source>
        <strain evidence="8">39726</strain>
    </source>
</reference>
<dbReference type="RefSeq" id="XP_028873438.1">
    <property type="nucleotide sequence ID" value="XM_029017640.1"/>
</dbReference>
<sequence>MESIHLSSNFSEKRCTKYFENLFELKNERIDQNCQRSYIHSNIDYFRKRHLLRYLLIEYLLIKHNSFSFYIKNQLKTDETFLDKNGNELIGEISMDLDIEKSKFTIYPLKYAISLNHDVTILGMLINNGEGQILIEDPTHKVKVVINSNITLFGKGIYCFNHIVIARGKINQMNESFHVYLMFHPPIQNINEDTTNVILSDLFSNFNNSLLISKNREKNRDSNEKQIKTDTKHFCMKNFEDLRIKVQVSRNDYWVIISDILLTNAKAIENLRKVFSGYEKLMKDTNLQIGFILLGNFTNGDTDKNGKNEDQENIFFKNESGSSEKEQFIKLSTFNKNTHGIHFKNSHINFSKTIESFEKLKNLFREFPVLLSNSDFFIISGPNDIGPNLIPKNPLSNYYTSYLSKEFPKSKISFLSNPSVLDDGEIKMFFSRYSLTKELKEKTLFSYFGTKDVGLTTQWNIEPETLESIIPQTVLGQQHLTPTSSNIIPNLDHCLYLLPTPKILIIGDSGPSYSVKSMNQIWIVNPGSFNNTNSWVQFNVLTDSIDHVWL</sequence>
<evidence type="ECO:0000256" key="3">
    <source>
        <dbReference type="ARBA" id="ARBA00022705"/>
    </source>
</evidence>
<feature type="domain" description="DNA polymerase alpha/delta/epsilon subunit B" evidence="7">
    <location>
        <begin position="255"/>
        <end position="513"/>
    </location>
</feature>
<dbReference type="PANTHER" id="PTHR12708">
    <property type="entry name" value="DNA POLYMERASE EPSILON SUBUNIT B"/>
    <property type="match status" value="1"/>
</dbReference>
<dbReference type="VEuPathDB" id="CryptoDB:cubi_00627"/>
<evidence type="ECO:0000256" key="2">
    <source>
        <dbReference type="ARBA" id="ARBA00009560"/>
    </source>
</evidence>
<evidence type="ECO:0000256" key="1">
    <source>
        <dbReference type="ARBA" id="ARBA00004123"/>
    </source>
</evidence>
<evidence type="ECO:0000256" key="4">
    <source>
        <dbReference type="ARBA" id="ARBA00023125"/>
    </source>
</evidence>
<comment type="subcellular location">
    <subcellularLocation>
        <location evidence="1">Nucleus</location>
    </subcellularLocation>
</comment>
<evidence type="ECO:0000313" key="9">
    <source>
        <dbReference type="Proteomes" id="UP000186176"/>
    </source>
</evidence>
<dbReference type="OrthoDB" id="10254730at2759"/>
<evidence type="ECO:0000256" key="6">
    <source>
        <dbReference type="ARBA" id="ARBA00032930"/>
    </source>
</evidence>
<dbReference type="EMBL" id="LRBP01000027">
    <property type="protein sequence ID" value="OII71819.1"/>
    <property type="molecule type" value="Genomic_DNA"/>
</dbReference>
<dbReference type="Gene3D" id="3.60.21.50">
    <property type="match status" value="1"/>
</dbReference>
<dbReference type="AlphaFoldDB" id="A0A1J4MEC8"/>
<dbReference type="PANTHER" id="PTHR12708:SF0">
    <property type="entry name" value="DNA POLYMERASE EPSILON SUBUNIT 2"/>
    <property type="match status" value="1"/>
</dbReference>
<comment type="caution">
    <text evidence="8">The sequence shown here is derived from an EMBL/GenBank/DDBJ whole genome shotgun (WGS) entry which is preliminary data.</text>
</comment>
<accession>A0A1J4MEC8</accession>
<keyword evidence="4" id="KW-0238">DNA-binding</keyword>
<evidence type="ECO:0000313" key="8">
    <source>
        <dbReference type="EMBL" id="OII71819.1"/>
    </source>
</evidence>
<evidence type="ECO:0000259" key="7">
    <source>
        <dbReference type="Pfam" id="PF04042"/>
    </source>
</evidence>
<gene>
    <name evidence="8" type="ORF">cubi_00627</name>
</gene>
<dbReference type="Proteomes" id="UP000186176">
    <property type="component" value="Unassembled WGS sequence"/>
</dbReference>
<keyword evidence="5" id="KW-0539">Nucleus</keyword>
<protein>
    <recommendedName>
        <fullName evidence="6">DNA polymerase II subunit 2</fullName>
    </recommendedName>
</protein>
<dbReference type="Pfam" id="PF04042">
    <property type="entry name" value="DNA_pol_E_B"/>
    <property type="match status" value="1"/>
</dbReference>
<dbReference type="InterPro" id="IPR007185">
    <property type="entry name" value="DNA_pol_a/d/e_bsu"/>
</dbReference>
<dbReference type="GeneID" id="39977419"/>
<organism evidence="8 9">
    <name type="scientific">Cryptosporidium ubiquitum</name>
    <dbReference type="NCBI Taxonomy" id="857276"/>
    <lineage>
        <taxon>Eukaryota</taxon>
        <taxon>Sar</taxon>
        <taxon>Alveolata</taxon>
        <taxon>Apicomplexa</taxon>
        <taxon>Conoidasida</taxon>
        <taxon>Coccidia</taxon>
        <taxon>Eucoccidiorida</taxon>
        <taxon>Eimeriorina</taxon>
        <taxon>Cryptosporidiidae</taxon>
        <taxon>Cryptosporidium</taxon>
    </lineage>
</organism>
<dbReference type="GO" id="GO:0008622">
    <property type="term" value="C:epsilon DNA polymerase complex"/>
    <property type="evidence" value="ECO:0007669"/>
    <property type="project" value="InterPro"/>
</dbReference>
<evidence type="ECO:0000256" key="5">
    <source>
        <dbReference type="ARBA" id="ARBA00023242"/>
    </source>
</evidence>
<keyword evidence="3" id="KW-0235">DNA replication</keyword>
<dbReference type="GO" id="GO:0003677">
    <property type="term" value="F:DNA binding"/>
    <property type="evidence" value="ECO:0007669"/>
    <property type="project" value="UniProtKB-KW"/>
</dbReference>
<dbReference type="GO" id="GO:0042276">
    <property type="term" value="P:error-prone translesion synthesis"/>
    <property type="evidence" value="ECO:0007669"/>
    <property type="project" value="TreeGrafter"/>
</dbReference>
<dbReference type="GO" id="GO:0006261">
    <property type="term" value="P:DNA-templated DNA replication"/>
    <property type="evidence" value="ECO:0007669"/>
    <property type="project" value="InterPro"/>
</dbReference>